<dbReference type="InterPro" id="IPR036576">
    <property type="entry name" value="WRKY_dom_sf"/>
</dbReference>
<feature type="region of interest" description="Disordered" evidence="10">
    <location>
        <begin position="1"/>
        <end position="53"/>
    </location>
</feature>
<evidence type="ECO:0000256" key="8">
    <source>
        <dbReference type="ARBA" id="ARBA00023242"/>
    </source>
</evidence>
<keyword evidence="5" id="KW-0805">Transcription regulation</keyword>
<reference evidence="12" key="1">
    <citation type="journal article" date="2014" name="Nat. Commun.">
        <title>The tobacco genome sequence and its comparison with those of tomato and potato.</title>
        <authorList>
            <person name="Sierro N."/>
            <person name="Battey J.N."/>
            <person name="Ouadi S."/>
            <person name="Bakaher N."/>
            <person name="Bovet L."/>
            <person name="Willig A."/>
            <person name="Goepfert S."/>
            <person name="Peitsch M.C."/>
            <person name="Ivanov N.V."/>
        </authorList>
    </citation>
    <scope>NUCLEOTIDE SEQUENCE [LARGE SCALE GENOMIC DNA]</scope>
</reference>
<dbReference type="SMR" id="A0A1S3ZH65"/>
<feature type="compositionally biased region" description="Polar residues" evidence="10">
    <location>
        <begin position="339"/>
        <end position="352"/>
    </location>
</feature>
<dbReference type="OrthoDB" id="2021103at2759"/>
<evidence type="ECO:0000256" key="3">
    <source>
        <dbReference type="ARBA" id="ARBA00022737"/>
    </source>
</evidence>
<dbReference type="PaxDb" id="4097-A0A1S3ZH65"/>
<evidence type="ECO:0000256" key="4">
    <source>
        <dbReference type="ARBA" id="ARBA00022833"/>
    </source>
</evidence>
<dbReference type="KEGG" id="nta:107786660"/>
<feature type="domain" description="WRKY" evidence="11">
    <location>
        <begin position="211"/>
        <end position="269"/>
    </location>
</feature>
<reference evidence="13" key="2">
    <citation type="submission" date="2025-08" db="UniProtKB">
        <authorList>
            <consortium name="RefSeq"/>
        </authorList>
    </citation>
    <scope>IDENTIFICATION</scope>
    <source>
        <tissue evidence="13">Leaf</tissue>
    </source>
</reference>
<dbReference type="STRING" id="4097.A0A1S3ZH65"/>
<dbReference type="Gene3D" id="2.20.25.80">
    <property type="entry name" value="WRKY domain"/>
    <property type="match status" value="2"/>
</dbReference>
<dbReference type="AlphaFoldDB" id="A0A1S3ZH65"/>
<dbReference type="OMA" id="NCTRRAN"/>
<evidence type="ECO:0000256" key="5">
    <source>
        <dbReference type="ARBA" id="ARBA00023015"/>
    </source>
</evidence>
<accession>A0A1S3ZH65</accession>
<feature type="region of interest" description="Disordered" evidence="10">
    <location>
        <begin position="339"/>
        <end position="374"/>
    </location>
</feature>
<keyword evidence="3" id="KW-0677">Repeat</keyword>
<dbReference type="RefSeq" id="XP_016463661.1">
    <property type="nucleotide sequence ID" value="XM_016608175.2"/>
</dbReference>
<comment type="subcellular location">
    <subcellularLocation>
        <location evidence="1">Nucleus</location>
    </subcellularLocation>
</comment>
<dbReference type="GO" id="GO:0006355">
    <property type="term" value="P:regulation of DNA-templated transcription"/>
    <property type="evidence" value="ECO:0000318"/>
    <property type="project" value="GO_Central"/>
</dbReference>
<dbReference type="SUPFAM" id="SSF118290">
    <property type="entry name" value="WRKY DNA-binding domain"/>
    <property type="match status" value="2"/>
</dbReference>
<dbReference type="GO" id="GO:0003700">
    <property type="term" value="F:DNA-binding transcription factor activity"/>
    <property type="evidence" value="ECO:0000318"/>
    <property type="project" value="GO_Central"/>
</dbReference>
<evidence type="ECO:0000313" key="13">
    <source>
        <dbReference type="RefSeq" id="XP_016463661.1"/>
    </source>
</evidence>
<feature type="compositionally biased region" description="Basic and acidic residues" evidence="10">
    <location>
        <begin position="31"/>
        <end position="40"/>
    </location>
</feature>
<dbReference type="PANTHER" id="PTHR31221:SF376">
    <property type="entry name" value="WRKY TRANSCRIPTION FACTOR 33 ISOFORM X1-RELATED"/>
    <property type="match status" value="1"/>
</dbReference>
<dbReference type="RefSeq" id="XP_016463661.1">
    <property type="nucleotide sequence ID" value="XM_016608175.1"/>
</dbReference>
<evidence type="ECO:0000256" key="10">
    <source>
        <dbReference type="SAM" id="MobiDB-lite"/>
    </source>
</evidence>
<dbReference type="PROSITE" id="PS50811">
    <property type="entry name" value="WRKY"/>
    <property type="match status" value="2"/>
</dbReference>
<feature type="compositionally biased region" description="Polar residues" evidence="10">
    <location>
        <begin position="41"/>
        <end position="53"/>
    </location>
</feature>
<dbReference type="PANTHER" id="PTHR31221">
    <property type="entry name" value="WRKY TRANSCRIPTION FACTOR PROTEIN 1-RELATED"/>
    <property type="match status" value="1"/>
</dbReference>
<evidence type="ECO:0000256" key="9">
    <source>
        <dbReference type="ARBA" id="ARBA00061157"/>
    </source>
</evidence>
<evidence type="ECO:0000256" key="2">
    <source>
        <dbReference type="ARBA" id="ARBA00022723"/>
    </source>
</evidence>
<feature type="compositionally biased region" description="Polar residues" evidence="10">
    <location>
        <begin position="11"/>
        <end position="28"/>
    </location>
</feature>
<dbReference type="GO" id="GO:0005634">
    <property type="term" value="C:nucleus"/>
    <property type="evidence" value="ECO:0000318"/>
    <property type="project" value="GO_Central"/>
</dbReference>
<keyword evidence="12" id="KW-1185">Reference proteome</keyword>
<dbReference type="Proteomes" id="UP000790787">
    <property type="component" value="Chromosome 11"/>
</dbReference>
<organism evidence="12 13">
    <name type="scientific">Nicotiana tabacum</name>
    <name type="common">Common tobacco</name>
    <dbReference type="NCBI Taxonomy" id="4097"/>
    <lineage>
        <taxon>Eukaryota</taxon>
        <taxon>Viridiplantae</taxon>
        <taxon>Streptophyta</taxon>
        <taxon>Embryophyta</taxon>
        <taxon>Tracheophyta</taxon>
        <taxon>Spermatophyta</taxon>
        <taxon>Magnoliopsida</taxon>
        <taxon>eudicotyledons</taxon>
        <taxon>Gunneridae</taxon>
        <taxon>Pentapetalae</taxon>
        <taxon>asterids</taxon>
        <taxon>lamiids</taxon>
        <taxon>Solanales</taxon>
        <taxon>Solanaceae</taxon>
        <taxon>Nicotianoideae</taxon>
        <taxon>Nicotianeae</taxon>
        <taxon>Nicotiana</taxon>
    </lineage>
</organism>
<evidence type="ECO:0000256" key="6">
    <source>
        <dbReference type="ARBA" id="ARBA00023125"/>
    </source>
</evidence>
<comment type="similarity">
    <text evidence="9">Belongs to the WRKY group I family.</text>
</comment>
<gene>
    <name evidence="13" type="primary">LOC107786660</name>
</gene>
<evidence type="ECO:0000256" key="7">
    <source>
        <dbReference type="ARBA" id="ARBA00023163"/>
    </source>
</evidence>
<dbReference type="GeneID" id="107786660"/>
<dbReference type="FunFam" id="2.20.25.80:FF:000006">
    <property type="entry name" value="WRKY transcription factor"/>
    <property type="match status" value="1"/>
</dbReference>
<evidence type="ECO:0000259" key="11">
    <source>
        <dbReference type="PROSITE" id="PS50811"/>
    </source>
</evidence>
<evidence type="ECO:0000313" key="12">
    <source>
        <dbReference type="Proteomes" id="UP000790787"/>
    </source>
</evidence>
<dbReference type="InterPro" id="IPR044810">
    <property type="entry name" value="WRKY_plant"/>
</dbReference>
<dbReference type="Pfam" id="PF03106">
    <property type="entry name" value="WRKY"/>
    <property type="match status" value="2"/>
</dbReference>
<sequence>MERNIGEPTDDWNSQIVGNLDSETMLDTQESDVKIEERSGNTENGSLFPNNNNKRSSIAERRAAKCGFNASTISIARFRVTTTSMPEMSPPTARPTFLTIPPGLTPAALLDSPVMLPNSLAPQSPTTGSFHFSNINQENRMKSTPQIARDHFEFPVESPKATALKNCSRETNVGQNMSCIGLTNIHESGNCTRRANQYEQRSNNITPNGSDDGYTWRKYGQKHVKGSEFPRSYYKCTQQNCPVKKKVERSPDGQITEIVYKGAHNHHKSQPPRRATMSSTAYGLGEMSEGNIGGSNSWQFGRNKDVRAPSGLDRTSSASVLTDVSDSLMLNYQNTNMNAFESATPEPSSTLASRDDEDEDRATEGSTSLGDDVDDYAFDHKRRRREFYSAETSLSSRTAREPRVVVQIESEIDILDDGYRWRKYGQKVVKGNPNPRSYYKCTSAGCPVRKHVERAPDNLKSVITTYEGKHNHEVPSANKTNCAISGNQALTSTSKPHKVSNSGMQVQDCNRKPFDYVRIGAASSIYDLKFPTNLRSSPLSYASFLLSPNPLQMPEFPLPMSLPFGPNIVPPLAGFHFNAGEDQKYIYSRQQQKFETSERQ</sequence>
<protein>
    <submittedName>
        <fullName evidence="13">WRKY transcription factor 4</fullName>
    </submittedName>
    <submittedName>
        <fullName evidence="13">WRKY transcription factor SUSIBA2-like</fullName>
    </submittedName>
</protein>
<keyword evidence="7" id="KW-0804">Transcription</keyword>
<dbReference type="GO" id="GO:0000976">
    <property type="term" value="F:transcription cis-regulatory region binding"/>
    <property type="evidence" value="ECO:0000318"/>
    <property type="project" value="GO_Central"/>
</dbReference>
<keyword evidence="6" id="KW-0238">DNA-binding</keyword>
<dbReference type="FunFam" id="2.20.25.80:FF:000003">
    <property type="entry name" value="WRKY transcription factor 57"/>
    <property type="match status" value="1"/>
</dbReference>
<keyword evidence="4" id="KW-0862">Zinc</keyword>
<keyword evidence="8" id="KW-0539">Nucleus</keyword>
<dbReference type="InterPro" id="IPR003657">
    <property type="entry name" value="WRKY_dom"/>
</dbReference>
<feature type="domain" description="WRKY" evidence="11">
    <location>
        <begin position="410"/>
        <end position="475"/>
    </location>
</feature>
<evidence type="ECO:0000256" key="1">
    <source>
        <dbReference type="ARBA" id="ARBA00004123"/>
    </source>
</evidence>
<dbReference type="GO" id="GO:0046872">
    <property type="term" value="F:metal ion binding"/>
    <property type="evidence" value="ECO:0007669"/>
    <property type="project" value="UniProtKB-KW"/>
</dbReference>
<name>A0A1S3ZH65_TOBAC</name>
<proteinExistence type="inferred from homology"/>
<dbReference type="SMART" id="SM00774">
    <property type="entry name" value="WRKY"/>
    <property type="match status" value="2"/>
</dbReference>
<keyword evidence="2" id="KW-0479">Metal-binding</keyword>